<gene>
    <name evidence="1" type="ORF">WPS_23380</name>
</gene>
<evidence type="ECO:0000313" key="1">
    <source>
        <dbReference type="EMBL" id="BDE07062.1"/>
    </source>
</evidence>
<dbReference type="EMBL" id="AP025523">
    <property type="protein sequence ID" value="BDE07062.1"/>
    <property type="molecule type" value="Genomic_DNA"/>
</dbReference>
<sequence>MRAASPRRARRRRRTRAAMRRYALAALAGLLTLLPAAARADVFSSLSYGVHVSTIGDGITLEKPLLYDFSLRLATNTASVSQQLEYDGNPYTSTAKYNNIAVIADYRPYAGRYRISGGLVFGNDRVDNTARDENGTIRVGSGVYPAAATGTVTSRLAFDRPSIYAGVGTGTGLIRGLALAFDAGVLLRNGTPSAAATGPLAADPVFRADLARLRGELRTRVVVPVFSIGLTFRP</sequence>
<protein>
    <submittedName>
        <fullName evidence="1">Uncharacterized protein</fullName>
    </submittedName>
</protein>
<proteinExistence type="predicted"/>
<organism evidence="1 2">
    <name type="scientific">Vulcanimicrobium alpinum</name>
    <dbReference type="NCBI Taxonomy" id="3016050"/>
    <lineage>
        <taxon>Bacteria</taxon>
        <taxon>Bacillati</taxon>
        <taxon>Vulcanimicrobiota</taxon>
        <taxon>Vulcanimicrobiia</taxon>
        <taxon>Vulcanimicrobiales</taxon>
        <taxon>Vulcanimicrobiaceae</taxon>
        <taxon>Vulcanimicrobium</taxon>
    </lineage>
</organism>
<name>A0AAN2CAX2_UNVUL</name>
<dbReference type="Proteomes" id="UP001317532">
    <property type="component" value="Chromosome"/>
</dbReference>
<evidence type="ECO:0000313" key="2">
    <source>
        <dbReference type="Proteomes" id="UP001317532"/>
    </source>
</evidence>
<dbReference type="Gene3D" id="2.40.160.170">
    <property type="match status" value="1"/>
</dbReference>
<keyword evidence="2" id="KW-1185">Reference proteome</keyword>
<dbReference type="KEGG" id="vab:WPS_23380"/>
<accession>A0AAN2CAX2</accession>
<dbReference type="AlphaFoldDB" id="A0AAN2CAX2"/>
<reference evidence="1 2" key="1">
    <citation type="journal article" date="2022" name="ISME Commun">
        <title>Vulcanimicrobium alpinus gen. nov. sp. nov., the first cultivated representative of the candidate phylum 'Eremiobacterota', is a metabolically versatile aerobic anoxygenic phototroph.</title>
        <authorList>
            <person name="Yabe S."/>
            <person name="Muto K."/>
            <person name="Abe K."/>
            <person name="Yokota A."/>
            <person name="Staudigel H."/>
            <person name="Tebo B.M."/>
        </authorList>
    </citation>
    <scope>NUCLEOTIDE SEQUENCE [LARGE SCALE GENOMIC DNA]</scope>
    <source>
        <strain evidence="1 2">WC8-2</strain>
    </source>
</reference>